<dbReference type="InterPro" id="IPR038162">
    <property type="entry name" value="SoxY_sf"/>
</dbReference>
<dbReference type="NCBIfam" id="TIGR04557">
    <property type="entry name" value="fuse_rel_SoxYZ"/>
    <property type="match status" value="1"/>
</dbReference>
<dbReference type="Pfam" id="PF13501">
    <property type="entry name" value="SoxY"/>
    <property type="match status" value="1"/>
</dbReference>
<proteinExistence type="predicted"/>
<dbReference type="InterPro" id="IPR014756">
    <property type="entry name" value="Ig_E-set"/>
</dbReference>
<dbReference type="InterPro" id="IPR030831">
    <property type="entry name" value="Fuse-rel_SoxYZ"/>
</dbReference>
<dbReference type="eggNOG" id="COG5501">
    <property type="taxonomic scope" value="Bacteria"/>
</dbReference>
<dbReference type="EMBL" id="CP000835">
    <property type="protein sequence ID" value="ABV95865.1"/>
    <property type="molecule type" value="Genomic_DNA"/>
</dbReference>
<reference evidence="4" key="1">
    <citation type="journal article" date="2010" name="ISME J.">
        <title>The complete genome sequence of the algal symbiont Dinoroseobacter shibae: a hitchhiker's guide to life in the sea.</title>
        <authorList>
            <person name="Wagner-Dobler I."/>
            <person name="Ballhausen B."/>
            <person name="Berger M."/>
            <person name="Brinkhoff T."/>
            <person name="Buchholz I."/>
            <person name="Bunk B."/>
            <person name="Cypionka H."/>
            <person name="Daniel R."/>
            <person name="Drepper T."/>
            <person name="Gerdts G."/>
            <person name="Hahnke S."/>
            <person name="Han C."/>
            <person name="Jahn D."/>
            <person name="Kalhoefer D."/>
            <person name="Kiss H."/>
            <person name="Klenk H.P."/>
            <person name="Kyrpides N."/>
            <person name="Liebl W."/>
            <person name="Liesegang H."/>
            <person name="Meincke L."/>
            <person name="Pati A."/>
            <person name="Petersen J."/>
            <person name="Piekarski T."/>
            <person name="Pommerenke C."/>
            <person name="Pradella S."/>
            <person name="Pukall R."/>
            <person name="Rabus R."/>
            <person name="Stackebrandt E."/>
            <person name="Thole S."/>
            <person name="Thompson L."/>
            <person name="Tielen P."/>
            <person name="Tomasch J."/>
            <person name="von Jan M."/>
            <person name="Wanphrut N."/>
            <person name="Wichels A."/>
            <person name="Zech H."/>
            <person name="Simon M."/>
        </authorList>
    </citation>
    <scope>NUCLEOTIDE SEQUENCE [LARGE SCALE GENOMIC DNA]</scope>
    <source>
        <strain evidence="4">DSM 16493 / NCIMB 14021 / DFL 12</strain>
        <plasmid evidence="4">Plasmid pDSHI05</plasmid>
    </source>
</reference>
<geneLocation type="plasmid" evidence="3 4">
    <name>pDSHI05</name>
</geneLocation>
<dbReference type="SUPFAM" id="SSF81296">
    <property type="entry name" value="E set domains"/>
    <property type="match status" value="1"/>
</dbReference>
<feature type="signal peptide" evidence="1">
    <location>
        <begin position="1"/>
        <end position="21"/>
    </location>
</feature>
<evidence type="ECO:0000313" key="4">
    <source>
        <dbReference type="Proteomes" id="UP000006833"/>
    </source>
</evidence>
<dbReference type="Gene3D" id="2.60.40.2470">
    <property type="entry name" value="SoxY domain"/>
    <property type="match status" value="1"/>
</dbReference>
<organism evidence="3 4">
    <name type="scientific">Dinoroseobacter shibae (strain DSM 16493 / NCIMB 14021 / DFL 12)</name>
    <dbReference type="NCBI Taxonomy" id="398580"/>
    <lineage>
        <taxon>Bacteria</taxon>
        <taxon>Pseudomonadati</taxon>
        <taxon>Pseudomonadota</taxon>
        <taxon>Alphaproteobacteria</taxon>
        <taxon>Rhodobacterales</taxon>
        <taxon>Roseobacteraceae</taxon>
        <taxon>Dinoroseobacter</taxon>
    </lineage>
</organism>
<evidence type="ECO:0000256" key="1">
    <source>
        <dbReference type="SAM" id="SignalP"/>
    </source>
</evidence>
<sequence>MTRTALVALTVSGLAAPAALADVQTPLQDPMNSGMWEYHQQNLLGDPADIRFDDRVIVRGPGEAEDTVNVPLLVDASALDNVDKIVISADYGPIPHIMTYYPGQAEAKIALRFKIDQGTAIRASVRTHDGAWHIGSTYIDAAGGGCSAPAAAYANADWYDRLGEIHGQVWPASGRARMVVDHPMDTGLAGDIPVFIIEDLYLRDDAGTELARLELFEPVNEDPAFTVYFDPEIMPASLHVDGRDNNGNEIEGLLQAADTH</sequence>
<evidence type="ECO:0000313" key="3">
    <source>
        <dbReference type="EMBL" id="ABV95865.1"/>
    </source>
</evidence>
<dbReference type="InterPro" id="IPR032711">
    <property type="entry name" value="SoxY"/>
</dbReference>
<dbReference type="AlphaFoldDB" id="A8LUE8"/>
<keyword evidence="3" id="KW-0614">Plasmid</keyword>
<feature type="chain" id="PRO_5002726279" description="Ig-like SoxY domain-containing protein" evidence="1">
    <location>
        <begin position="22"/>
        <end position="260"/>
    </location>
</feature>
<dbReference type="Gene3D" id="2.60.40.10">
    <property type="entry name" value="Immunoglobulins"/>
    <property type="match status" value="1"/>
</dbReference>
<dbReference type="KEGG" id="dsh:Dshi_4155"/>
<dbReference type="RefSeq" id="WP_012187432.1">
    <property type="nucleotide sequence ID" value="NC_009959.1"/>
</dbReference>
<dbReference type="OrthoDB" id="5343309at2"/>
<protein>
    <recommendedName>
        <fullName evidence="2">Ig-like SoxY domain-containing protein</fullName>
    </recommendedName>
</protein>
<feature type="domain" description="Ig-like SoxY" evidence="2">
    <location>
        <begin position="41"/>
        <end position="146"/>
    </location>
</feature>
<dbReference type="InterPro" id="IPR013783">
    <property type="entry name" value="Ig-like_fold"/>
</dbReference>
<gene>
    <name evidence="3" type="ordered locus">Dshi_4155</name>
</gene>
<evidence type="ECO:0000259" key="2">
    <source>
        <dbReference type="Pfam" id="PF13501"/>
    </source>
</evidence>
<dbReference type="Proteomes" id="UP000006833">
    <property type="component" value="Plasmid pDSHI05"/>
</dbReference>
<keyword evidence="1" id="KW-0732">Signal</keyword>
<accession>A8LUE8</accession>
<name>A8LUE8_DINSH</name>
<dbReference type="HOGENOM" id="CLU_092713_0_0_5"/>
<keyword evidence="4" id="KW-1185">Reference proteome</keyword>